<dbReference type="PIRSF" id="PIRSF000390">
    <property type="entry name" value="PLP_StrS"/>
    <property type="match status" value="1"/>
</dbReference>
<organism evidence="4 5">
    <name type="scientific">Brachyspira suanatina</name>
    <dbReference type="NCBI Taxonomy" id="381802"/>
    <lineage>
        <taxon>Bacteria</taxon>
        <taxon>Pseudomonadati</taxon>
        <taxon>Spirochaetota</taxon>
        <taxon>Spirochaetia</taxon>
        <taxon>Brachyspirales</taxon>
        <taxon>Brachyspiraceae</taxon>
        <taxon>Brachyspira</taxon>
    </lineage>
</organism>
<dbReference type="InterPro" id="IPR015422">
    <property type="entry name" value="PyrdxlP-dep_Trfase_small"/>
</dbReference>
<dbReference type="PANTHER" id="PTHR30244">
    <property type="entry name" value="TRANSAMINASE"/>
    <property type="match status" value="1"/>
</dbReference>
<comment type="similarity">
    <text evidence="3">Belongs to the DegT/DnrJ/EryC1 family.</text>
</comment>
<sequence>MKYMNLYRGYEKRKEAIDKKISSIIERSQFIFGEELETLEKELSNYTGAKYAVGVSSGHVGLVLSLLALGFNAGEDHSQKEVIVPAMTFFSTAEAPAFLGMKVRVCDIDEYFNMDVKKLESLINKNTAAIIPVNLFGQCANFDVILDIAKKNNIFVIEDACQSFGASYKNIKSCSGKLGDIAVTSFFPAKPLGCFGDGGMVFTNNEELYKNLKQLRHHGDEGGMIHVKLGTTGRLDNLQAGILLEKFKGFDADMDHRRSAAEYYNEKLKDVVKVPQVAEYTQSVHAQYVIQVENNRDEVRTKLNELGIPTALYYPHPIHLAPILVKKLGYKEGDMPVSEYASKHNLALPIDNDILKEEQDIVIEAVKKVVNK</sequence>
<dbReference type="InterPro" id="IPR015421">
    <property type="entry name" value="PyrdxlP-dep_Trfase_major"/>
</dbReference>
<dbReference type="InterPro" id="IPR000653">
    <property type="entry name" value="DegT/StrS_aminotransferase"/>
</dbReference>
<dbReference type="GO" id="GO:0008483">
    <property type="term" value="F:transaminase activity"/>
    <property type="evidence" value="ECO:0007669"/>
    <property type="project" value="UniProtKB-KW"/>
</dbReference>
<proteinExistence type="inferred from homology"/>
<keyword evidence="4" id="KW-0808">Transferase</keyword>
<dbReference type="PANTHER" id="PTHR30244:SF42">
    <property type="entry name" value="UDP-2-ACETAMIDO-2-DEOXY-3-OXO-D-GLUCURONATE AMINOTRANSFERASE"/>
    <property type="match status" value="1"/>
</dbReference>
<gene>
    <name evidence="4" type="ORF">BRSU_2333</name>
</gene>
<dbReference type="OrthoDB" id="9810913at2"/>
<keyword evidence="2 3" id="KW-0663">Pyridoxal phosphate</keyword>
<evidence type="ECO:0000313" key="4">
    <source>
        <dbReference type="EMBL" id="CRF34918.1"/>
    </source>
</evidence>
<dbReference type="AlphaFoldDB" id="A0A0G4K9M7"/>
<dbReference type="EMBL" id="CVLB01000002">
    <property type="protein sequence ID" value="CRF34918.1"/>
    <property type="molecule type" value="Genomic_DNA"/>
</dbReference>
<reference evidence="5" key="1">
    <citation type="submission" date="2015-04" db="EMBL/GenBank/DDBJ databases">
        <authorList>
            <person name="Mushtaq Mamoona"/>
        </authorList>
    </citation>
    <scope>NUCLEOTIDE SEQUENCE [LARGE SCALE GENOMIC DNA]</scope>
    <source>
        <strain evidence="5">AN4859/03</strain>
    </source>
</reference>
<accession>A0A0G4K9M7</accession>
<dbReference type="InterPro" id="IPR015424">
    <property type="entry name" value="PyrdxlP-dep_Trfase"/>
</dbReference>
<dbReference type="Gene3D" id="3.40.640.10">
    <property type="entry name" value="Type I PLP-dependent aspartate aminotransferase-like (Major domain)"/>
    <property type="match status" value="1"/>
</dbReference>
<dbReference type="GO" id="GO:0030170">
    <property type="term" value="F:pyridoxal phosphate binding"/>
    <property type="evidence" value="ECO:0007669"/>
    <property type="project" value="TreeGrafter"/>
</dbReference>
<evidence type="ECO:0000313" key="5">
    <source>
        <dbReference type="Proteomes" id="UP000043763"/>
    </source>
</evidence>
<dbReference type="GO" id="GO:0000271">
    <property type="term" value="P:polysaccharide biosynthetic process"/>
    <property type="evidence" value="ECO:0007669"/>
    <property type="project" value="TreeGrafter"/>
</dbReference>
<keyword evidence="4" id="KW-0032">Aminotransferase</keyword>
<dbReference type="Gene3D" id="3.90.1150.10">
    <property type="entry name" value="Aspartate Aminotransferase, domain 1"/>
    <property type="match status" value="1"/>
</dbReference>
<evidence type="ECO:0000256" key="2">
    <source>
        <dbReference type="PIRSR" id="PIRSR000390-2"/>
    </source>
</evidence>
<dbReference type="Pfam" id="PF01041">
    <property type="entry name" value="DegT_DnrJ_EryC1"/>
    <property type="match status" value="1"/>
</dbReference>
<dbReference type="Proteomes" id="UP000043763">
    <property type="component" value="Unassembled WGS sequence"/>
</dbReference>
<dbReference type="SUPFAM" id="SSF53383">
    <property type="entry name" value="PLP-dependent transferases"/>
    <property type="match status" value="1"/>
</dbReference>
<protein>
    <submittedName>
        <fullName evidence="4">Aminotransferase</fullName>
    </submittedName>
</protein>
<feature type="modified residue" description="N6-(pyridoxal phosphate)lysine" evidence="2">
    <location>
        <position position="190"/>
    </location>
</feature>
<evidence type="ECO:0000256" key="1">
    <source>
        <dbReference type="PIRSR" id="PIRSR000390-1"/>
    </source>
</evidence>
<evidence type="ECO:0000256" key="3">
    <source>
        <dbReference type="RuleBase" id="RU004508"/>
    </source>
</evidence>
<keyword evidence="5" id="KW-1185">Reference proteome</keyword>
<feature type="active site" description="Proton acceptor" evidence="1">
    <location>
        <position position="190"/>
    </location>
</feature>
<dbReference type="CDD" id="cd00616">
    <property type="entry name" value="AHBA_syn"/>
    <property type="match status" value="1"/>
</dbReference>
<name>A0A0G4K9M7_9SPIR</name>
<dbReference type="RefSeq" id="WP_048595542.1">
    <property type="nucleotide sequence ID" value="NZ_CVLB01000002.1"/>
</dbReference>